<evidence type="ECO:0000313" key="9">
    <source>
        <dbReference type="Proteomes" id="UP001138894"/>
    </source>
</evidence>
<dbReference type="PANTHER" id="PTHR33540">
    <property type="entry name" value="TRNA THREONYLCARBAMOYLADENOSINE BIOSYNTHESIS PROTEIN TSAE"/>
    <property type="match status" value="1"/>
</dbReference>
<organism evidence="8 9">
    <name type="scientific">Winogradskyella luteola</name>
    <dbReference type="NCBI Taxonomy" id="2828330"/>
    <lineage>
        <taxon>Bacteria</taxon>
        <taxon>Pseudomonadati</taxon>
        <taxon>Bacteroidota</taxon>
        <taxon>Flavobacteriia</taxon>
        <taxon>Flavobacteriales</taxon>
        <taxon>Flavobacteriaceae</taxon>
        <taxon>Winogradskyella</taxon>
    </lineage>
</organism>
<dbReference type="GO" id="GO:0005524">
    <property type="term" value="F:ATP binding"/>
    <property type="evidence" value="ECO:0007669"/>
    <property type="project" value="UniProtKB-KW"/>
</dbReference>
<keyword evidence="9" id="KW-1185">Reference proteome</keyword>
<evidence type="ECO:0000256" key="2">
    <source>
        <dbReference type="ARBA" id="ARBA00022490"/>
    </source>
</evidence>
<keyword evidence="2" id="KW-0963">Cytoplasm</keyword>
<accession>A0A9X1JP27</accession>
<evidence type="ECO:0000256" key="7">
    <source>
        <dbReference type="ARBA" id="ARBA00022842"/>
    </source>
</evidence>
<dbReference type="EMBL" id="JAGSPD010000002">
    <property type="protein sequence ID" value="MBV7268284.1"/>
    <property type="molecule type" value="Genomic_DNA"/>
</dbReference>
<dbReference type="AlphaFoldDB" id="A0A9X1JP27"/>
<keyword evidence="4" id="KW-0479">Metal-binding</keyword>
<evidence type="ECO:0000256" key="1">
    <source>
        <dbReference type="ARBA" id="ARBA00004496"/>
    </source>
</evidence>
<dbReference type="InterPro" id="IPR003442">
    <property type="entry name" value="T6A_TsaE"/>
</dbReference>
<evidence type="ECO:0000256" key="4">
    <source>
        <dbReference type="ARBA" id="ARBA00022723"/>
    </source>
</evidence>
<dbReference type="Pfam" id="PF02367">
    <property type="entry name" value="TsaE"/>
    <property type="match status" value="1"/>
</dbReference>
<proteinExistence type="predicted"/>
<keyword evidence="6" id="KW-0067">ATP-binding</keyword>
<name>A0A9X1JP27_9FLAO</name>
<gene>
    <name evidence="8" type="primary">tsaE</name>
    <name evidence="8" type="ORF">KCG49_03640</name>
</gene>
<dbReference type="GO" id="GO:0002949">
    <property type="term" value="P:tRNA threonylcarbamoyladenosine modification"/>
    <property type="evidence" value="ECO:0007669"/>
    <property type="project" value="InterPro"/>
</dbReference>
<dbReference type="GO" id="GO:0046872">
    <property type="term" value="F:metal ion binding"/>
    <property type="evidence" value="ECO:0007669"/>
    <property type="project" value="UniProtKB-KW"/>
</dbReference>
<dbReference type="PANTHER" id="PTHR33540:SF2">
    <property type="entry name" value="TRNA THREONYLCARBAMOYLADENOSINE BIOSYNTHESIS PROTEIN TSAE"/>
    <property type="match status" value="1"/>
</dbReference>
<keyword evidence="3" id="KW-0819">tRNA processing</keyword>
<dbReference type="RefSeq" id="WP_218544822.1">
    <property type="nucleotide sequence ID" value="NZ_JAGSPD010000002.1"/>
</dbReference>
<comment type="subcellular location">
    <subcellularLocation>
        <location evidence="1">Cytoplasm</location>
    </subcellularLocation>
</comment>
<evidence type="ECO:0000256" key="6">
    <source>
        <dbReference type="ARBA" id="ARBA00022840"/>
    </source>
</evidence>
<evidence type="ECO:0000256" key="5">
    <source>
        <dbReference type="ARBA" id="ARBA00022741"/>
    </source>
</evidence>
<sequence length="153" mass="17463">MKTIALTYHLKDIDAIATKVLEHLESKTLLFDGAMGTGKTTFISALLKAMGSSDIATSPTFSIVNEYTLPEDKIYHFDFYRIESIDEAYNFGIEDYLSSNHWLFIEWPERISDLLNDAQTLTITKIDKNTRSLKLTINNKLLTEDNAMTEPKF</sequence>
<keyword evidence="5" id="KW-0547">Nucleotide-binding</keyword>
<evidence type="ECO:0000256" key="3">
    <source>
        <dbReference type="ARBA" id="ARBA00022694"/>
    </source>
</evidence>
<dbReference type="NCBIfam" id="TIGR00150">
    <property type="entry name" value="T6A_YjeE"/>
    <property type="match status" value="1"/>
</dbReference>
<dbReference type="Proteomes" id="UP001138894">
    <property type="component" value="Unassembled WGS sequence"/>
</dbReference>
<comment type="caution">
    <text evidence="8">The sequence shown here is derived from an EMBL/GenBank/DDBJ whole genome shotgun (WGS) entry which is preliminary data.</text>
</comment>
<protein>
    <submittedName>
        <fullName evidence="8">tRNA (Adenosine(37)-N6)-threonylcarbamoyltransferase complex ATPase subunit type 1 TsaE</fullName>
    </submittedName>
</protein>
<evidence type="ECO:0000313" key="8">
    <source>
        <dbReference type="EMBL" id="MBV7268284.1"/>
    </source>
</evidence>
<reference evidence="8" key="1">
    <citation type="submission" date="2021-04" db="EMBL/GenBank/DDBJ databases">
        <authorList>
            <person name="Pira H."/>
            <person name="Risdian C."/>
            <person name="Wink J."/>
        </authorList>
    </citation>
    <scope>NUCLEOTIDE SEQUENCE</scope>
    <source>
        <strain evidence="8">WHY3</strain>
    </source>
</reference>
<dbReference type="GO" id="GO:0005737">
    <property type="term" value="C:cytoplasm"/>
    <property type="evidence" value="ECO:0007669"/>
    <property type="project" value="UniProtKB-SubCell"/>
</dbReference>
<keyword evidence="7" id="KW-0460">Magnesium</keyword>